<evidence type="ECO:0000256" key="2">
    <source>
        <dbReference type="ARBA" id="ARBA00016066"/>
    </source>
</evidence>
<dbReference type="Proteomes" id="UP000198372">
    <property type="component" value="Unassembled WGS sequence"/>
</dbReference>
<keyword evidence="3" id="KW-0132">Cell division</keyword>
<dbReference type="GO" id="GO:0005680">
    <property type="term" value="C:anaphase-promoting complex"/>
    <property type="evidence" value="ECO:0007669"/>
    <property type="project" value="InterPro"/>
</dbReference>
<evidence type="ECO:0000256" key="6">
    <source>
        <dbReference type="ARBA" id="ARBA00023306"/>
    </source>
</evidence>
<proteinExistence type="inferred from homology"/>
<dbReference type="InterPro" id="IPR026000">
    <property type="entry name" value="Apc5_dom"/>
</dbReference>
<protein>
    <recommendedName>
        <fullName evidence="2">Anaphase-promoting complex subunit 5</fullName>
    </recommendedName>
</protein>
<dbReference type="OrthoDB" id="2537949at2759"/>
<dbReference type="STRING" id="269621.A0A238FG66"/>
<comment type="similarity">
    <text evidence="1">Belongs to the APC5 family.</text>
</comment>
<evidence type="ECO:0000313" key="10">
    <source>
        <dbReference type="EMBL" id="SCV70026.1"/>
    </source>
</evidence>
<sequence>MPPSTPPLHPSQIPTLILITLLPTTLLTCPIQDSILELCLLCIYEADPPQRLKEWVKRIGDDGGLGLGQKVSNVFEQELKNVVLESTLALARNGLDMFHSWLQELKRLYPSTEEDEASLTNTILHRLSPLALYIRRFRLTFSQLSFDQAVEWWEDVRRWCGLSHTTRGKKRIVERQRTRREVVAQSYRDARACADYQGMKDALAFYDLGDGSGGVMKGRPQTALLNLAFLEYEHQGYIAAREALNEAIQVARNAGDSQCLATAASFKARLDSASPSTQHLSTTLTTSNPTPTDLLHTLTDLTLHSTTPLPSLFTLLYASRTAYQIPPPPKVSLSGLKPHNGGPQPNPKLSPLSELLGMCEEVEGGEEADLWEAQMGVVGAELWRQLGSTNLSHVGEELALEGLDRHAASSRVDPTTEWDLRIAILCRQSQRLARSNQIAQALTLLLSAVDTRSKRSSMGLPQFLEWENLIWEIIRIEAHRTHDLPTLDLLSKIQPTSSKTPFPTELDRSNDSNPTSGTTTTTTTTTTKEMTLPQLHSTLFTSLNLIESDCPTLALNPTLNALYSARKQGRATMGLVALVRLVELRIRISPSRQEAERGVRDLEGLWDKFLRCFDESGGEGEVLGLGWETKGRLEVLKGTREGEGKIQAISLFKAIKALDRALQVYENLDLPLSIKRVLVLLVHIYDHLSQTVDSKYNRDKERYASRVLSMNSGEGSGTKRSLDGLVDVLELVREAVVGKVVA</sequence>
<feature type="chain" id="PRO_5013076637" description="Anaphase-promoting complex subunit 5" evidence="8">
    <location>
        <begin position="29"/>
        <end position="742"/>
    </location>
</feature>
<keyword evidence="5" id="KW-0833">Ubl conjugation pathway</keyword>
<dbReference type="InterPro" id="IPR037679">
    <property type="entry name" value="Apc5"/>
</dbReference>
<gene>
    <name evidence="10" type="ORF">BQ2448_1420</name>
</gene>
<evidence type="ECO:0000313" key="11">
    <source>
        <dbReference type="Proteomes" id="UP000198372"/>
    </source>
</evidence>
<evidence type="ECO:0000256" key="7">
    <source>
        <dbReference type="SAM" id="MobiDB-lite"/>
    </source>
</evidence>
<dbReference type="EMBL" id="FMSP01000005">
    <property type="protein sequence ID" value="SCV70026.1"/>
    <property type="molecule type" value="Genomic_DNA"/>
</dbReference>
<keyword evidence="6" id="KW-0131">Cell cycle</keyword>
<feature type="compositionally biased region" description="Low complexity" evidence="7">
    <location>
        <begin position="518"/>
        <end position="527"/>
    </location>
</feature>
<organism evidence="10 11">
    <name type="scientific">Microbotryum intermedium</name>
    <dbReference type="NCBI Taxonomy" id="269621"/>
    <lineage>
        <taxon>Eukaryota</taxon>
        <taxon>Fungi</taxon>
        <taxon>Dikarya</taxon>
        <taxon>Basidiomycota</taxon>
        <taxon>Pucciniomycotina</taxon>
        <taxon>Microbotryomycetes</taxon>
        <taxon>Microbotryales</taxon>
        <taxon>Microbotryaceae</taxon>
        <taxon>Microbotryum</taxon>
    </lineage>
</organism>
<dbReference type="GO" id="GO:0031145">
    <property type="term" value="P:anaphase-promoting complex-dependent catabolic process"/>
    <property type="evidence" value="ECO:0007669"/>
    <property type="project" value="TreeGrafter"/>
</dbReference>
<reference evidence="11" key="1">
    <citation type="submission" date="2016-09" db="EMBL/GenBank/DDBJ databases">
        <authorList>
            <person name="Jeantristanb JTB J.-T."/>
            <person name="Ricardo R."/>
        </authorList>
    </citation>
    <scope>NUCLEOTIDE SEQUENCE [LARGE SCALE GENOMIC DNA]</scope>
</reference>
<name>A0A238FG66_9BASI</name>
<feature type="domain" description="Anaphase-promoting complex subunit 5" evidence="9">
    <location>
        <begin position="189"/>
        <end position="272"/>
    </location>
</feature>
<keyword evidence="11" id="KW-1185">Reference proteome</keyword>
<evidence type="ECO:0000256" key="4">
    <source>
        <dbReference type="ARBA" id="ARBA00022776"/>
    </source>
</evidence>
<keyword evidence="8" id="KW-0732">Signal</keyword>
<dbReference type="GO" id="GO:0051301">
    <property type="term" value="P:cell division"/>
    <property type="evidence" value="ECO:0007669"/>
    <property type="project" value="UniProtKB-KW"/>
</dbReference>
<dbReference type="GO" id="GO:0070979">
    <property type="term" value="P:protein K11-linked ubiquitination"/>
    <property type="evidence" value="ECO:0007669"/>
    <property type="project" value="TreeGrafter"/>
</dbReference>
<dbReference type="GO" id="GO:0045842">
    <property type="term" value="P:positive regulation of mitotic metaphase/anaphase transition"/>
    <property type="evidence" value="ECO:0007669"/>
    <property type="project" value="TreeGrafter"/>
</dbReference>
<evidence type="ECO:0000259" key="9">
    <source>
        <dbReference type="Pfam" id="PF12862"/>
    </source>
</evidence>
<evidence type="ECO:0000256" key="1">
    <source>
        <dbReference type="ARBA" id="ARBA00007450"/>
    </source>
</evidence>
<evidence type="ECO:0000256" key="5">
    <source>
        <dbReference type="ARBA" id="ARBA00022786"/>
    </source>
</evidence>
<dbReference type="PANTHER" id="PTHR12830:SF9">
    <property type="entry name" value="ANAPHASE-PROMOTING COMPLEX SUBUNIT 5"/>
    <property type="match status" value="1"/>
</dbReference>
<dbReference type="Pfam" id="PF12862">
    <property type="entry name" value="ANAPC5"/>
    <property type="match status" value="1"/>
</dbReference>
<dbReference type="AlphaFoldDB" id="A0A238FG66"/>
<dbReference type="PANTHER" id="PTHR12830">
    <property type="entry name" value="ANAPHASE-PROMOTING COMPLEX SUBUNIT 5"/>
    <property type="match status" value="1"/>
</dbReference>
<feature type="region of interest" description="Disordered" evidence="7">
    <location>
        <begin position="495"/>
        <end position="529"/>
    </location>
</feature>
<feature type="signal peptide" evidence="8">
    <location>
        <begin position="1"/>
        <end position="28"/>
    </location>
</feature>
<evidence type="ECO:0000256" key="8">
    <source>
        <dbReference type="SAM" id="SignalP"/>
    </source>
</evidence>
<evidence type="ECO:0000256" key="3">
    <source>
        <dbReference type="ARBA" id="ARBA00022618"/>
    </source>
</evidence>
<accession>A0A238FG66</accession>
<keyword evidence="4" id="KW-0498">Mitosis</keyword>